<dbReference type="Proteomes" id="UP000306319">
    <property type="component" value="Unassembled WGS sequence"/>
</dbReference>
<evidence type="ECO:0000313" key="2">
    <source>
        <dbReference type="Proteomes" id="UP000306319"/>
    </source>
</evidence>
<keyword evidence="2" id="KW-1185">Reference proteome</keyword>
<reference evidence="1" key="1">
    <citation type="submission" date="2019-04" db="EMBL/GenBank/DDBJ databases">
        <title>Microbes associate with the intestines of laboratory mice.</title>
        <authorList>
            <person name="Navarre W."/>
            <person name="Wong E."/>
            <person name="Huang K."/>
            <person name="Tropini C."/>
            <person name="Ng K."/>
            <person name="Yu B."/>
        </authorList>
    </citation>
    <scope>NUCLEOTIDE SEQUENCE</scope>
    <source>
        <strain evidence="1">NM04_E33</strain>
    </source>
</reference>
<accession>A0AC61REA0</accession>
<evidence type="ECO:0000313" key="1">
    <source>
        <dbReference type="EMBL" id="TGY77858.1"/>
    </source>
</evidence>
<protein>
    <submittedName>
        <fullName evidence="1">Uncharacterized protein</fullName>
    </submittedName>
</protein>
<name>A0AC61REA0_9BACT</name>
<organism evidence="1 2">
    <name type="scientific">Lepagella muris</name>
    <dbReference type="NCBI Taxonomy" id="3032870"/>
    <lineage>
        <taxon>Bacteria</taxon>
        <taxon>Pseudomonadati</taxon>
        <taxon>Bacteroidota</taxon>
        <taxon>Bacteroidia</taxon>
        <taxon>Bacteroidales</taxon>
        <taxon>Muribaculaceae</taxon>
        <taxon>Lepagella</taxon>
    </lineage>
</organism>
<gene>
    <name evidence="1" type="ORF">E5331_12705</name>
</gene>
<proteinExistence type="predicted"/>
<sequence length="922" mass="101081">MVKTYLSMLLAIVAFALNVNAQVTSKPSPLQVDSKDVTIFFHADQGSKGLMGQPASAKIYAHTGVLLEGDGPSDWKYAPTWGDNSQKYELEYVSKDLWKLYIGDIHTYYGITDPSQKVAKLAFVFRNANGSKEGKAEGGKDIFLDVMDAGLQIAIESDLPSTMITPSTSTVTFKVGTTMKAAISLSINGTVVATEADTTLLSVKHTFDAPGNYEVKAVATAGDMTVEKTALYVYASDSQEAAYPGGTPKMGPVKNADGSVTFCLGAPEKQSVILVGEWNDYEISNDYVMNYTDVNGMRYFWTTVKGLENDKMYGYYFLVDGNKSVGDPYARLVLDPWNDKYLLTDVYPGLPEYPVGKVSDVPIAIYQGNINDYDWQVTDFKGVPASDLIIYELLFRDFTGTEGKADGNGTVRKAIEKIPYLKTLGVNAIELLPIMEFNGNISWGYNPNFYFAPDKAYGTPDDYKEFIDVCHQNGMAVILDMVFNQSDGLHPWYQMYPVGSNPFYNMNAPHAYSVLNDWNQGFPMVQEQWVDVLRYWMEEYKFDGFRFDLVKGLGDNDSYANSGDSGTNAYNASRVARMRELQKVVESVNPNAYFINENLAGAKEENEMAETGQLNWANINGAGCQFAMGYNSNSNLNRMYAPNDSRTWGSTVSYLESHDEERLAYKQNKDGAAGVKGNEKVSMQRLGSAAVQMILAPGAHMIWQFSELGNSQTTKNQNGGNNTDPKIVNWGLLDDADHKGLYDNYSELIALRTGNPELFTESATFSMACNSNNWQNGRTMVSIADGKELYTVINPNVTGVRTFSVDFLQADNDAYTIMSKSYGSAPSFNAADKKVTVPANCYVVIASKGVSSAVDGIEADGETLMAYAADGKIVVDNAPGVVEIYSMDGRMVGSVTVSGSVSVVPGVYVLRCGNAVKKVMAN</sequence>
<dbReference type="EMBL" id="SRYB01000019">
    <property type="protein sequence ID" value="TGY77858.1"/>
    <property type="molecule type" value="Genomic_DNA"/>
</dbReference>
<comment type="caution">
    <text evidence="1">The sequence shown here is derived from an EMBL/GenBank/DDBJ whole genome shotgun (WGS) entry which is preliminary data.</text>
</comment>